<dbReference type="Proteomes" id="UP001519363">
    <property type="component" value="Unassembled WGS sequence"/>
</dbReference>
<gene>
    <name evidence="1" type="ORF">JOF53_002765</name>
</gene>
<name>A0ABS5ABE0_9PSEU</name>
<keyword evidence="2" id="KW-1185">Reference proteome</keyword>
<comment type="caution">
    <text evidence="1">The sequence shown here is derived from an EMBL/GenBank/DDBJ whole genome shotgun (WGS) entry which is preliminary data.</text>
</comment>
<dbReference type="EMBL" id="JAGIOO010000001">
    <property type="protein sequence ID" value="MBP2473893.1"/>
    <property type="molecule type" value="Genomic_DNA"/>
</dbReference>
<evidence type="ECO:0000313" key="1">
    <source>
        <dbReference type="EMBL" id="MBP2473893.1"/>
    </source>
</evidence>
<evidence type="ECO:0000313" key="2">
    <source>
        <dbReference type="Proteomes" id="UP001519363"/>
    </source>
</evidence>
<organism evidence="1 2">
    <name type="scientific">Crossiella equi</name>
    <dbReference type="NCBI Taxonomy" id="130796"/>
    <lineage>
        <taxon>Bacteria</taxon>
        <taxon>Bacillati</taxon>
        <taxon>Actinomycetota</taxon>
        <taxon>Actinomycetes</taxon>
        <taxon>Pseudonocardiales</taxon>
        <taxon>Pseudonocardiaceae</taxon>
        <taxon>Crossiella</taxon>
    </lineage>
</organism>
<dbReference type="RefSeq" id="WP_158103489.1">
    <property type="nucleotide sequence ID" value="NZ_JAGIOO010000001.1"/>
</dbReference>
<protein>
    <submittedName>
        <fullName evidence="1">FtsP/CotA-like multicopper oxidase with cupredoxin domain</fullName>
    </submittedName>
</protein>
<accession>A0ABS5ABE0</accession>
<proteinExistence type="predicted"/>
<reference evidence="1 2" key="1">
    <citation type="submission" date="2021-03" db="EMBL/GenBank/DDBJ databases">
        <title>Sequencing the genomes of 1000 actinobacteria strains.</title>
        <authorList>
            <person name="Klenk H.-P."/>
        </authorList>
    </citation>
    <scope>NUCLEOTIDE SEQUENCE [LARGE SCALE GENOMIC DNA]</scope>
    <source>
        <strain evidence="1 2">DSM 44580</strain>
    </source>
</reference>
<sequence length="54" mass="5825">MTSTFAHTATFATVPSQATGTGVFSYPEPPEGSTYVVAVRQATPKRKPRRAGRR</sequence>